<gene>
    <name evidence="5" type="ORF">BG015_008920</name>
</gene>
<evidence type="ECO:0000256" key="3">
    <source>
        <dbReference type="ARBA" id="ARBA00023274"/>
    </source>
</evidence>
<dbReference type="PANTHER" id="PTHR10965:SF0">
    <property type="entry name" value="LARGE RIBOSOMAL SUBUNIT PROTEIN EL38"/>
    <property type="match status" value="1"/>
</dbReference>
<dbReference type="Proteomes" id="UP000748756">
    <property type="component" value="Unassembled WGS sequence"/>
</dbReference>
<dbReference type="GO" id="GO:0022618">
    <property type="term" value="P:protein-RNA complex assembly"/>
    <property type="evidence" value="ECO:0007669"/>
    <property type="project" value="TreeGrafter"/>
</dbReference>
<dbReference type="PANTHER" id="PTHR10965">
    <property type="entry name" value="60S RIBOSOMAL PROTEIN L38"/>
    <property type="match status" value="1"/>
</dbReference>
<keyword evidence="3 4" id="KW-0687">Ribonucleoprotein</keyword>
<dbReference type="GO" id="GO:0003735">
    <property type="term" value="F:structural constituent of ribosome"/>
    <property type="evidence" value="ECO:0007669"/>
    <property type="project" value="InterPro"/>
</dbReference>
<dbReference type="Gene3D" id="3.30.720.90">
    <property type="match status" value="1"/>
</dbReference>
<dbReference type="Pfam" id="PF01781">
    <property type="entry name" value="Ribosomal_L38e"/>
    <property type="match status" value="1"/>
</dbReference>
<proteinExistence type="inferred from homology"/>
<dbReference type="InterPro" id="IPR002675">
    <property type="entry name" value="Ribosomal_eL38"/>
</dbReference>
<dbReference type="OrthoDB" id="10250488at2759"/>
<evidence type="ECO:0008006" key="7">
    <source>
        <dbReference type="Google" id="ProtNLM"/>
    </source>
</evidence>
<reference evidence="5" key="1">
    <citation type="journal article" date="2020" name="Fungal Divers.">
        <title>Resolving the Mortierellaceae phylogeny through synthesis of multi-gene phylogenetics and phylogenomics.</title>
        <authorList>
            <person name="Vandepol N."/>
            <person name="Liber J."/>
            <person name="Desiro A."/>
            <person name="Na H."/>
            <person name="Kennedy M."/>
            <person name="Barry K."/>
            <person name="Grigoriev I.V."/>
            <person name="Miller A.N."/>
            <person name="O'Donnell K."/>
            <person name="Stajich J.E."/>
            <person name="Bonito G."/>
        </authorList>
    </citation>
    <scope>NUCLEOTIDE SEQUENCE</scope>
    <source>
        <strain evidence="5">NRRL 6426</strain>
    </source>
</reference>
<evidence type="ECO:0000256" key="4">
    <source>
        <dbReference type="RuleBase" id="RU003445"/>
    </source>
</evidence>
<evidence type="ECO:0000256" key="1">
    <source>
        <dbReference type="ARBA" id="ARBA00007803"/>
    </source>
</evidence>
<accession>A0A9P5VEY7</accession>
<dbReference type="FunFam" id="3.30.720.90:FF:000001">
    <property type="entry name" value="60S ribosomal protein L38"/>
    <property type="match status" value="1"/>
</dbReference>
<name>A0A9P5VEY7_9FUNG</name>
<sequence>MVVFMDGKEVKLNSVEDEREISCRTFDLVPCKQASSSAAQPFFSAQDQERPYSVLNYDETIISTAGYTHFTRLLRKSDGNANNPKQVQDIKQFLEIARRKDAKSGRIKKNGSQIKFKVRCSRYLYTLVINDAAKAEKLKQSLPPTLLIENIKN</sequence>
<protein>
    <recommendedName>
        <fullName evidence="7">60S ribosomal protein L38</fullName>
    </recommendedName>
</protein>
<keyword evidence="6" id="KW-1185">Reference proteome</keyword>
<keyword evidence="2 4" id="KW-0689">Ribosomal protein</keyword>
<evidence type="ECO:0000313" key="6">
    <source>
        <dbReference type="Proteomes" id="UP000748756"/>
    </source>
</evidence>
<dbReference type="EMBL" id="JAAAUQ010000055">
    <property type="protein sequence ID" value="KAF9155689.1"/>
    <property type="molecule type" value="Genomic_DNA"/>
</dbReference>
<dbReference type="InterPro" id="IPR038464">
    <property type="entry name" value="Ribosomal_eL38_sf"/>
</dbReference>
<dbReference type="AlphaFoldDB" id="A0A9P5VEY7"/>
<comment type="similarity">
    <text evidence="1 4">Belongs to the eukaryotic ribosomal protein eL38 family.</text>
</comment>
<evidence type="ECO:0000313" key="5">
    <source>
        <dbReference type="EMBL" id="KAF9155689.1"/>
    </source>
</evidence>
<evidence type="ECO:0000256" key="2">
    <source>
        <dbReference type="ARBA" id="ARBA00022980"/>
    </source>
</evidence>
<dbReference type="GO" id="GO:0006412">
    <property type="term" value="P:translation"/>
    <property type="evidence" value="ECO:0007669"/>
    <property type="project" value="InterPro"/>
</dbReference>
<comment type="caution">
    <text evidence="5">The sequence shown here is derived from an EMBL/GenBank/DDBJ whole genome shotgun (WGS) entry which is preliminary data.</text>
</comment>
<organism evidence="5 6">
    <name type="scientific">Linnemannia schmuckeri</name>
    <dbReference type="NCBI Taxonomy" id="64567"/>
    <lineage>
        <taxon>Eukaryota</taxon>
        <taxon>Fungi</taxon>
        <taxon>Fungi incertae sedis</taxon>
        <taxon>Mucoromycota</taxon>
        <taxon>Mortierellomycotina</taxon>
        <taxon>Mortierellomycetes</taxon>
        <taxon>Mortierellales</taxon>
        <taxon>Mortierellaceae</taxon>
        <taxon>Linnemannia</taxon>
    </lineage>
</organism>
<dbReference type="GO" id="GO:0022625">
    <property type="term" value="C:cytosolic large ribosomal subunit"/>
    <property type="evidence" value="ECO:0007669"/>
    <property type="project" value="TreeGrafter"/>
</dbReference>